<keyword evidence="2" id="KW-1185">Reference proteome</keyword>
<dbReference type="EMBL" id="BSXS01004238">
    <property type="protein sequence ID" value="GME82638.1"/>
    <property type="molecule type" value="Genomic_DNA"/>
</dbReference>
<gene>
    <name evidence="1" type="ORF">Amon02_000565100</name>
</gene>
<reference evidence="1" key="1">
    <citation type="submission" date="2023-04" db="EMBL/GenBank/DDBJ databases">
        <title>Ambrosiozyma monospora NBRC 10751.</title>
        <authorList>
            <person name="Ichikawa N."/>
            <person name="Sato H."/>
            <person name="Tonouchi N."/>
        </authorList>
    </citation>
    <scope>NUCLEOTIDE SEQUENCE</scope>
    <source>
        <strain evidence="1">NBRC 10751</strain>
    </source>
</reference>
<comment type="caution">
    <text evidence="1">The sequence shown here is derived from an EMBL/GenBank/DDBJ whole genome shotgun (WGS) entry which is preliminary data.</text>
</comment>
<protein>
    <submittedName>
        <fullName evidence="1">Unnamed protein product</fullName>
    </submittedName>
</protein>
<evidence type="ECO:0000313" key="2">
    <source>
        <dbReference type="Proteomes" id="UP001165064"/>
    </source>
</evidence>
<accession>A0ACB5T749</accession>
<dbReference type="Proteomes" id="UP001165064">
    <property type="component" value="Unassembled WGS sequence"/>
</dbReference>
<organism evidence="1 2">
    <name type="scientific">Ambrosiozyma monospora</name>
    <name type="common">Yeast</name>
    <name type="synonym">Endomycopsis monosporus</name>
    <dbReference type="NCBI Taxonomy" id="43982"/>
    <lineage>
        <taxon>Eukaryota</taxon>
        <taxon>Fungi</taxon>
        <taxon>Dikarya</taxon>
        <taxon>Ascomycota</taxon>
        <taxon>Saccharomycotina</taxon>
        <taxon>Pichiomycetes</taxon>
        <taxon>Pichiales</taxon>
        <taxon>Pichiaceae</taxon>
        <taxon>Ambrosiozyma</taxon>
    </lineage>
</organism>
<name>A0ACB5T749_AMBMO</name>
<sequence length="339" mass="37960">MSLEEDTHIIENEDEIHVSLPSPDDSNIHLIDMSEFYGTSDTSTNAKVLLILNQDINLPLPFFAQLWNQAELKVCADGGSTRLLHYSEKHRSELMKSSKYLLHNNNKDDNKVNEFVPDYIVGDLDSISETVRSHFLSLGTKIKQQSTTYAHDLTKSISLINLSLNCPKVDIIGSCDDYDGLLHLETKNLDNVKSPKHATVFVLGAIGGRFDQTISAITYVTKLSAEKPQFQFILLNAEYMEFVLLLKKGRNFVHIKKNELFFDGAIATDRVTSDGTIKLRNIGLLPLVNEVVLSTEGLKWDVKNWNSKVGGNVSSSNLVVGDNGLYVESSDYLFVNIEF</sequence>
<evidence type="ECO:0000313" key="1">
    <source>
        <dbReference type="EMBL" id="GME82638.1"/>
    </source>
</evidence>
<proteinExistence type="predicted"/>